<evidence type="ECO:0000256" key="1">
    <source>
        <dbReference type="ARBA" id="ARBA00006295"/>
    </source>
</evidence>
<dbReference type="FunFam" id="3.90.1530.30:FF:000001">
    <property type="entry name" value="Chromosome partitioning protein ParB"/>
    <property type="match status" value="1"/>
</dbReference>
<dbReference type="PANTHER" id="PTHR33375">
    <property type="entry name" value="CHROMOSOME-PARTITIONING PROTEIN PARB-RELATED"/>
    <property type="match status" value="1"/>
</dbReference>
<dbReference type="InterPro" id="IPR036086">
    <property type="entry name" value="ParB/Sulfiredoxin_sf"/>
</dbReference>
<keyword evidence="4" id="KW-0238">DNA-binding</keyword>
<evidence type="ECO:0000256" key="4">
    <source>
        <dbReference type="ARBA" id="ARBA00023125"/>
    </source>
</evidence>
<keyword evidence="8" id="KW-1185">Reference proteome</keyword>
<dbReference type="GO" id="GO:0007059">
    <property type="term" value="P:chromosome segregation"/>
    <property type="evidence" value="ECO:0007669"/>
    <property type="project" value="UniProtKB-KW"/>
</dbReference>
<dbReference type="AlphaFoldDB" id="A0A370GNA5"/>
<gene>
    <name evidence="7" type="ORF">C8D86_10851</name>
</gene>
<dbReference type="PANTHER" id="PTHR33375:SF1">
    <property type="entry name" value="CHROMOSOME-PARTITIONING PROTEIN PARB-RELATED"/>
    <property type="match status" value="1"/>
</dbReference>
<dbReference type="Pfam" id="PF23552">
    <property type="entry name" value="ParB_C"/>
    <property type="match status" value="1"/>
</dbReference>
<keyword evidence="3" id="KW-0159">Chromosome partition</keyword>
<dbReference type="Gene3D" id="3.90.1530.30">
    <property type="match status" value="1"/>
</dbReference>
<sequence>MQKRKSTLQQIAIDLLVRGKYQPRQHFDPEKLKELADSIKSTGILQPIVVRPIANSKYEIVAGERRWRAAQLAGLNEVSCLVNHYSDEQALQASIVENISRADLNPIEEAQAYQRLIDEFHYLHEEVAASVGKSRAAITNSLRLLKLDPRVQSLLMTGQLSEGHGKILAGLEPKHQIELAERCVQKGWNVRKTEMEAKKLQNASLSNDSPYSDANIKHLEIALSEHLGNHVQIDCEERGGGYVRIRFNNVDELEGHFSRFGFKYE</sequence>
<dbReference type="GO" id="GO:0003677">
    <property type="term" value="F:DNA binding"/>
    <property type="evidence" value="ECO:0007669"/>
    <property type="project" value="UniProtKB-KW"/>
</dbReference>
<dbReference type="GO" id="GO:0045881">
    <property type="term" value="P:positive regulation of sporulation resulting in formation of a cellular spore"/>
    <property type="evidence" value="ECO:0007669"/>
    <property type="project" value="TreeGrafter"/>
</dbReference>
<name>A0A370GNA5_9COXI</name>
<evidence type="ECO:0000256" key="5">
    <source>
        <dbReference type="ARBA" id="ARBA00025472"/>
    </source>
</evidence>
<dbReference type="SUPFAM" id="SSF110849">
    <property type="entry name" value="ParB/Sulfiredoxin"/>
    <property type="match status" value="1"/>
</dbReference>
<dbReference type="Pfam" id="PF17762">
    <property type="entry name" value="HTH_ParB"/>
    <property type="match status" value="1"/>
</dbReference>
<proteinExistence type="inferred from homology"/>
<reference evidence="7 8" key="1">
    <citation type="submission" date="2018-07" db="EMBL/GenBank/DDBJ databases">
        <title>Genomic Encyclopedia of Type Strains, Phase IV (KMG-IV): sequencing the most valuable type-strain genomes for metagenomic binning, comparative biology and taxonomic classification.</title>
        <authorList>
            <person name="Goeker M."/>
        </authorList>
    </citation>
    <scope>NUCLEOTIDE SEQUENCE [LARGE SCALE GENOMIC DNA]</scope>
    <source>
        <strain evidence="7 8">DSM 16500</strain>
    </source>
</reference>
<dbReference type="NCBIfam" id="TIGR00180">
    <property type="entry name" value="parB_part"/>
    <property type="match status" value="1"/>
</dbReference>
<feature type="domain" description="ParB-like N-terminal" evidence="6">
    <location>
        <begin position="9"/>
        <end position="99"/>
    </location>
</feature>
<comment type="function">
    <text evidence="5">Involved in chromosome partition. Localize to both poles of the predivisional cell following completion of DNA replication. Binds to the DNA origin of replication.</text>
</comment>
<organism evidence="7 8">
    <name type="scientific">Aquicella lusitana</name>
    <dbReference type="NCBI Taxonomy" id="254246"/>
    <lineage>
        <taxon>Bacteria</taxon>
        <taxon>Pseudomonadati</taxon>
        <taxon>Pseudomonadota</taxon>
        <taxon>Gammaproteobacteria</taxon>
        <taxon>Legionellales</taxon>
        <taxon>Coxiellaceae</taxon>
        <taxon>Aquicella</taxon>
    </lineage>
</organism>
<dbReference type="CDD" id="cd16393">
    <property type="entry name" value="SPO0J_N"/>
    <property type="match status" value="1"/>
</dbReference>
<dbReference type="EMBL" id="QQAX01000008">
    <property type="protein sequence ID" value="RDI44799.1"/>
    <property type="molecule type" value="Genomic_DNA"/>
</dbReference>
<evidence type="ECO:0000256" key="2">
    <source>
        <dbReference type="ARBA" id="ARBA00022372"/>
    </source>
</evidence>
<protein>
    <recommendedName>
        <fullName evidence="2">Probable chromosome-partitioning protein ParB</fullName>
    </recommendedName>
</protein>
<dbReference type="InterPro" id="IPR041468">
    <property type="entry name" value="HTH_ParB/Spo0J"/>
</dbReference>
<evidence type="ECO:0000256" key="3">
    <source>
        <dbReference type="ARBA" id="ARBA00022829"/>
    </source>
</evidence>
<dbReference type="OrthoDB" id="9802051at2"/>
<dbReference type="Proteomes" id="UP000254720">
    <property type="component" value="Unassembled WGS sequence"/>
</dbReference>
<dbReference type="FunFam" id="1.10.10.2830:FF:000001">
    <property type="entry name" value="Chromosome partitioning protein ParB"/>
    <property type="match status" value="1"/>
</dbReference>
<evidence type="ECO:0000259" key="6">
    <source>
        <dbReference type="SMART" id="SM00470"/>
    </source>
</evidence>
<dbReference type="Gene3D" id="1.10.10.2830">
    <property type="match status" value="1"/>
</dbReference>
<evidence type="ECO:0000313" key="8">
    <source>
        <dbReference type="Proteomes" id="UP000254720"/>
    </source>
</evidence>
<dbReference type="Pfam" id="PF02195">
    <property type="entry name" value="ParB_N"/>
    <property type="match status" value="1"/>
</dbReference>
<dbReference type="InterPro" id="IPR003115">
    <property type="entry name" value="ParB_N"/>
</dbReference>
<dbReference type="InterPro" id="IPR050336">
    <property type="entry name" value="Chromosome_partition/occlusion"/>
</dbReference>
<dbReference type="RefSeq" id="WP_114834145.1">
    <property type="nucleotide sequence ID" value="NZ_LR699114.1"/>
</dbReference>
<dbReference type="SMART" id="SM00470">
    <property type="entry name" value="ParB"/>
    <property type="match status" value="1"/>
</dbReference>
<evidence type="ECO:0000313" key="7">
    <source>
        <dbReference type="EMBL" id="RDI44799.1"/>
    </source>
</evidence>
<dbReference type="InterPro" id="IPR057240">
    <property type="entry name" value="ParB_dimer_C"/>
</dbReference>
<comment type="caution">
    <text evidence="7">The sequence shown here is derived from an EMBL/GenBank/DDBJ whole genome shotgun (WGS) entry which is preliminary data.</text>
</comment>
<accession>A0A370GNA5</accession>
<dbReference type="GO" id="GO:0005694">
    <property type="term" value="C:chromosome"/>
    <property type="evidence" value="ECO:0007669"/>
    <property type="project" value="TreeGrafter"/>
</dbReference>
<dbReference type="InterPro" id="IPR004437">
    <property type="entry name" value="ParB/RepB/Spo0J"/>
</dbReference>
<comment type="similarity">
    <text evidence="1">Belongs to the ParB family.</text>
</comment>